<keyword evidence="2" id="KW-1185">Reference proteome</keyword>
<proteinExistence type="predicted"/>
<name>A0ACC1NL47_9HYPO</name>
<evidence type="ECO:0000313" key="1">
    <source>
        <dbReference type="EMBL" id="KAJ2979149.1"/>
    </source>
</evidence>
<comment type="caution">
    <text evidence="1">The sequence shown here is derived from an EMBL/GenBank/DDBJ whole genome shotgun (WGS) entry which is preliminary data.</text>
</comment>
<organism evidence="1 2">
    <name type="scientific">Zarea fungicola</name>
    <dbReference type="NCBI Taxonomy" id="93591"/>
    <lineage>
        <taxon>Eukaryota</taxon>
        <taxon>Fungi</taxon>
        <taxon>Dikarya</taxon>
        <taxon>Ascomycota</taxon>
        <taxon>Pezizomycotina</taxon>
        <taxon>Sordariomycetes</taxon>
        <taxon>Hypocreomycetidae</taxon>
        <taxon>Hypocreales</taxon>
        <taxon>Cordycipitaceae</taxon>
        <taxon>Zarea</taxon>
    </lineage>
</organism>
<gene>
    <name evidence="1" type="ORF">NQ176_g3426</name>
</gene>
<evidence type="ECO:0000313" key="2">
    <source>
        <dbReference type="Proteomes" id="UP001143910"/>
    </source>
</evidence>
<accession>A0ACC1NL47</accession>
<protein>
    <submittedName>
        <fullName evidence="1">Uncharacterized protein</fullName>
    </submittedName>
</protein>
<dbReference type="Proteomes" id="UP001143910">
    <property type="component" value="Unassembled WGS sequence"/>
</dbReference>
<dbReference type="EMBL" id="JANJQO010000310">
    <property type="protein sequence ID" value="KAJ2979149.1"/>
    <property type="molecule type" value="Genomic_DNA"/>
</dbReference>
<reference evidence="1" key="1">
    <citation type="submission" date="2022-08" db="EMBL/GenBank/DDBJ databases">
        <title>Genome Sequence of Lecanicillium fungicola.</title>
        <authorList>
            <person name="Buettner E."/>
        </authorList>
    </citation>
    <scope>NUCLEOTIDE SEQUENCE</scope>
    <source>
        <strain evidence="1">Babe33</strain>
    </source>
</reference>
<sequence>MEGTAISSQSFTGSKGTIHYLSGGPETGPLIIFVHGCPFPAITWRPQLQCFASLGFRVVAADTTGYGDSYNSADVADYSMESQVSDQLELLSHVGREKAVFIGHDWGSAIVWSIAAHHQDKCLGVAALGIPYRTVELGLEKLVATVDRNLYPEDEYPYGQWDYMVYYNQNTKDIEAYHAEHGDRLAKLFTMPYDGPIPPVQTPGVTASVTKSGGFFGGQARRMCRWKPRSWTPPCTRQSSPVRESMAPLVRSLTIATMQQMQHITMQRTAPMAPSSMFRVSIWIVARTCVP</sequence>